<evidence type="ECO:0000313" key="2">
    <source>
        <dbReference type="EMBL" id="SHL03404.1"/>
    </source>
</evidence>
<proteinExistence type="predicted"/>
<reference evidence="2 3" key="1">
    <citation type="submission" date="2016-11" db="EMBL/GenBank/DDBJ databases">
        <authorList>
            <person name="Jaros S."/>
            <person name="Januszkiewicz K."/>
            <person name="Wedrychowicz H."/>
        </authorList>
    </citation>
    <scope>NUCLEOTIDE SEQUENCE [LARGE SCALE GENOMIC DNA]</scope>
    <source>
        <strain evidence="2 3">DSM 43832</strain>
    </source>
</reference>
<feature type="transmembrane region" description="Helical" evidence="1">
    <location>
        <begin position="144"/>
        <end position="162"/>
    </location>
</feature>
<feature type="transmembrane region" description="Helical" evidence="1">
    <location>
        <begin position="107"/>
        <end position="129"/>
    </location>
</feature>
<name>A0A1M6XBR9_PSETH</name>
<evidence type="ECO:0008006" key="4">
    <source>
        <dbReference type="Google" id="ProtNLM"/>
    </source>
</evidence>
<feature type="transmembrane region" description="Helical" evidence="1">
    <location>
        <begin position="56"/>
        <end position="75"/>
    </location>
</feature>
<evidence type="ECO:0000313" key="3">
    <source>
        <dbReference type="Proteomes" id="UP000184363"/>
    </source>
</evidence>
<keyword evidence="1" id="KW-0812">Transmembrane</keyword>
<keyword evidence="1" id="KW-0472">Membrane</keyword>
<dbReference type="RefSeq" id="WP_073458781.1">
    <property type="nucleotide sequence ID" value="NZ_CALGVN010000027.1"/>
</dbReference>
<sequence length="186" mass="19994">MAAGPIDIGGLPIPDSRPVFLVFLGVHIVAGLWCVLTGAGAALARKRRGRHPALGRAYALGLVVLALSLTVLAVLRWPHTVHLLLIGLLSITAAGVGVLARRRHGPGWVYTHGIAMTVSYVGLWTGFLIDNGPLLPVWRELPHVLHWALPSIVAVPLLVRALSRYRSAAPRQVSVWPLPGRRSVAR</sequence>
<protein>
    <recommendedName>
        <fullName evidence="4">DUF2306 domain-containing protein</fullName>
    </recommendedName>
</protein>
<accession>A0A1M6XBR9</accession>
<organism evidence="2 3">
    <name type="scientific">Pseudonocardia thermophila</name>
    <dbReference type="NCBI Taxonomy" id="1848"/>
    <lineage>
        <taxon>Bacteria</taxon>
        <taxon>Bacillati</taxon>
        <taxon>Actinomycetota</taxon>
        <taxon>Actinomycetes</taxon>
        <taxon>Pseudonocardiales</taxon>
        <taxon>Pseudonocardiaceae</taxon>
        <taxon>Pseudonocardia</taxon>
    </lineage>
</organism>
<dbReference type="EMBL" id="FRAP01000016">
    <property type="protein sequence ID" value="SHL03404.1"/>
    <property type="molecule type" value="Genomic_DNA"/>
</dbReference>
<keyword evidence="3" id="KW-1185">Reference proteome</keyword>
<dbReference type="Proteomes" id="UP000184363">
    <property type="component" value="Unassembled WGS sequence"/>
</dbReference>
<dbReference type="STRING" id="1848.SAMN05443637_116155"/>
<gene>
    <name evidence="2" type="ORF">SAMN05443637_116155</name>
</gene>
<evidence type="ECO:0000256" key="1">
    <source>
        <dbReference type="SAM" id="Phobius"/>
    </source>
</evidence>
<keyword evidence="1" id="KW-1133">Transmembrane helix</keyword>
<feature type="transmembrane region" description="Helical" evidence="1">
    <location>
        <begin position="20"/>
        <end position="44"/>
    </location>
</feature>
<feature type="transmembrane region" description="Helical" evidence="1">
    <location>
        <begin position="81"/>
        <end position="100"/>
    </location>
</feature>
<dbReference type="AlphaFoldDB" id="A0A1M6XBR9"/>